<reference evidence="1 2" key="1">
    <citation type="journal article" date="2012" name="J. Bacteriol.">
        <title>Genome Sequence of the Pattern-Forming Social Bacterium Paenibacillus dendritiformis C454 Chiral Morphotype.</title>
        <authorList>
            <person name="Sirota-Madi A."/>
            <person name="Olender T."/>
            <person name="Helman Y."/>
            <person name="Brainis I."/>
            <person name="Finkelshtein A."/>
            <person name="Roth D."/>
            <person name="Hagai E."/>
            <person name="Leshkowitz D."/>
            <person name="Brodsky L."/>
            <person name="Galatenko V."/>
            <person name="Nikolaev V."/>
            <person name="Gutnick D.L."/>
            <person name="Lancet D."/>
            <person name="Ben-Jacob E."/>
        </authorList>
    </citation>
    <scope>NUCLEOTIDE SEQUENCE [LARGE SCALE GENOMIC DNA]</scope>
    <source>
        <strain evidence="1 2">C454</strain>
    </source>
</reference>
<evidence type="ECO:0000313" key="2">
    <source>
        <dbReference type="Proteomes" id="UP000003900"/>
    </source>
</evidence>
<dbReference type="AlphaFoldDB" id="H3SMZ7"/>
<dbReference type="STRING" id="1131935.PDENDC454_24720"/>
<organism evidence="1 2">
    <name type="scientific">Paenibacillus dendritiformis C454</name>
    <dbReference type="NCBI Taxonomy" id="1131935"/>
    <lineage>
        <taxon>Bacteria</taxon>
        <taxon>Bacillati</taxon>
        <taxon>Bacillota</taxon>
        <taxon>Bacilli</taxon>
        <taxon>Bacillales</taxon>
        <taxon>Paenibacillaceae</taxon>
        <taxon>Paenibacillus</taxon>
    </lineage>
</organism>
<evidence type="ECO:0000313" key="1">
    <source>
        <dbReference type="EMBL" id="EHQ59563.1"/>
    </source>
</evidence>
<accession>H3SMZ7</accession>
<proteinExistence type="predicted"/>
<name>H3SMZ7_9BACL</name>
<dbReference type="EMBL" id="AHKH01000117">
    <property type="protein sequence ID" value="EHQ59563.1"/>
    <property type="molecule type" value="Genomic_DNA"/>
</dbReference>
<keyword evidence="2" id="KW-1185">Reference proteome</keyword>
<sequence>MCGLTIRSLERILLLYISLILVFEERCTFMYDSGIAPDTLNAYSHIFQKYPDVVNVVQMCEMLGGISTKTGYELLQANKINHFRIGKAYKIPKMHVIAYLHDIMTHQPPPYCNALGKKVIFTLI</sequence>
<dbReference type="Proteomes" id="UP000003900">
    <property type="component" value="Unassembled WGS sequence"/>
</dbReference>
<protein>
    <submittedName>
        <fullName evidence="1">Excisionase family DNA binding domain-containing protein</fullName>
    </submittedName>
</protein>
<gene>
    <name evidence="1" type="ORF">PDENDC454_24720</name>
</gene>
<comment type="caution">
    <text evidence="1">The sequence shown here is derived from an EMBL/GenBank/DDBJ whole genome shotgun (WGS) entry which is preliminary data.</text>
</comment>